<dbReference type="EMBL" id="JADYXP020000020">
    <property type="protein sequence ID" value="KAL0104113.1"/>
    <property type="molecule type" value="Genomic_DNA"/>
</dbReference>
<protein>
    <submittedName>
        <fullName evidence="1">Uncharacterized protein</fullName>
    </submittedName>
</protein>
<gene>
    <name evidence="1" type="ORF">PUN28_017071</name>
</gene>
<comment type="caution">
    <text evidence="1">The sequence shown here is derived from an EMBL/GenBank/DDBJ whole genome shotgun (WGS) entry which is preliminary data.</text>
</comment>
<sequence length="112" mass="12469">MTLKYKEYSFIEHCNDYLCCCWGDKTALEINVIPYSCNLTLQALDALDVKYLANVSTRRLIEKRIKCRFVSKDVQCNVLRGGAGPEWTSGIGGATLGSSLIHSAAAHRLITR</sequence>
<keyword evidence="2" id="KW-1185">Reference proteome</keyword>
<evidence type="ECO:0000313" key="2">
    <source>
        <dbReference type="Proteomes" id="UP001430953"/>
    </source>
</evidence>
<accession>A0AAW2EK56</accession>
<reference evidence="1 2" key="1">
    <citation type="submission" date="2023-03" db="EMBL/GenBank/DDBJ databases">
        <title>High recombination rates correlate with genetic variation in Cardiocondyla obscurior ants.</title>
        <authorList>
            <person name="Errbii M."/>
        </authorList>
    </citation>
    <scope>NUCLEOTIDE SEQUENCE [LARGE SCALE GENOMIC DNA]</scope>
    <source>
        <strain evidence="1">Alpha-2009</strain>
        <tissue evidence="1">Whole body</tissue>
    </source>
</reference>
<proteinExistence type="predicted"/>
<name>A0AAW2EK56_9HYME</name>
<evidence type="ECO:0000313" key="1">
    <source>
        <dbReference type="EMBL" id="KAL0104113.1"/>
    </source>
</evidence>
<organism evidence="1 2">
    <name type="scientific">Cardiocondyla obscurior</name>
    <dbReference type="NCBI Taxonomy" id="286306"/>
    <lineage>
        <taxon>Eukaryota</taxon>
        <taxon>Metazoa</taxon>
        <taxon>Ecdysozoa</taxon>
        <taxon>Arthropoda</taxon>
        <taxon>Hexapoda</taxon>
        <taxon>Insecta</taxon>
        <taxon>Pterygota</taxon>
        <taxon>Neoptera</taxon>
        <taxon>Endopterygota</taxon>
        <taxon>Hymenoptera</taxon>
        <taxon>Apocrita</taxon>
        <taxon>Aculeata</taxon>
        <taxon>Formicoidea</taxon>
        <taxon>Formicidae</taxon>
        <taxon>Myrmicinae</taxon>
        <taxon>Cardiocondyla</taxon>
    </lineage>
</organism>
<dbReference type="AlphaFoldDB" id="A0AAW2EK56"/>
<dbReference type="Proteomes" id="UP001430953">
    <property type="component" value="Unassembled WGS sequence"/>
</dbReference>